<dbReference type="GO" id="GO:0004521">
    <property type="term" value="F:RNA endonuclease activity"/>
    <property type="evidence" value="ECO:0007669"/>
    <property type="project" value="InterPro"/>
</dbReference>
<comment type="caution">
    <text evidence="2">The sequence shown here is derived from an EMBL/GenBank/DDBJ whole genome shotgun (WGS) entry which is preliminary data.</text>
</comment>
<feature type="domain" description="PIN" evidence="1">
    <location>
        <begin position="2"/>
        <end position="125"/>
    </location>
</feature>
<organism evidence="2 3">
    <name type="scientific">Methanobrevibacter arboriphilus JCM 13429 = DSM 1125</name>
    <dbReference type="NCBI Taxonomy" id="1300164"/>
    <lineage>
        <taxon>Archaea</taxon>
        <taxon>Methanobacteriati</taxon>
        <taxon>Methanobacteriota</taxon>
        <taxon>Methanomada group</taxon>
        <taxon>Methanobacteria</taxon>
        <taxon>Methanobacteriales</taxon>
        <taxon>Methanobacteriaceae</taxon>
        <taxon>Methanobrevibacter</taxon>
    </lineage>
</organism>
<gene>
    <name evidence="2" type="ORF">MBBAR_8c00510</name>
</gene>
<dbReference type="AlphaFoldDB" id="A0A1V6N2D0"/>
<name>A0A1V6N2D0_METAZ</name>
<dbReference type="Gene3D" id="3.40.50.1010">
    <property type="entry name" value="5'-nuclease"/>
    <property type="match status" value="1"/>
</dbReference>
<dbReference type="InterPro" id="IPR002716">
    <property type="entry name" value="PIN_dom"/>
</dbReference>
<dbReference type="Pfam" id="PF01850">
    <property type="entry name" value="PIN"/>
    <property type="match status" value="1"/>
</dbReference>
<protein>
    <recommendedName>
        <fullName evidence="1">PIN domain-containing protein</fullName>
    </recommendedName>
</protein>
<dbReference type="OrthoDB" id="41298at2157"/>
<evidence type="ECO:0000313" key="2">
    <source>
        <dbReference type="EMBL" id="OQD58825.1"/>
    </source>
</evidence>
<dbReference type="RefSeq" id="WP_080460351.1">
    <property type="nucleotide sequence ID" value="NZ_JXMW01000008.1"/>
</dbReference>
<evidence type="ECO:0000259" key="1">
    <source>
        <dbReference type="Pfam" id="PF01850"/>
    </source>
</evidence>
<reference evidence="2 3" key="1">
    <citation type="submission" date="2014-12" db="EMBL/GenBank/DDBJ databases">
        <title>Genome sequence of Methanobrevibacter arboriphilicus DH1, DSM1125.</title>
        <authorList>
            <person name="Poehlein A."/>
            <person name="Thauer R.K."/>
            <person name="Seedorf H."/>
            <person name="Daniel R."/>
        </authorList>
    </citation>
    <scope>NUCLEOTIDE SEQUENCE [LARGE SCALE GENOMIC DNA]</scope>
    <source>
        <strain evidence="2 3">DH1</strain>
    </source>
</reference>
<dbReference type="EMBL" id="JXMW01000008">
    <property type="protein sequence ID" value="OQD58825.1"/>
    <property type="molecule type" value="Genomic_DNA"/>
</dbReference>
<dbReference type="GO" id="GO:0016075">
    <property type="term" value="P:rRNA catabolic process"/>
    <property type="evidence" value="ECO:0007669"/>
    <property type="project" value="TreeGrafter"/>
</dbReference>
<dbReference type="PANTHER" id="PTHR42188">
    <property type="entry name" value="23S RRNA-SPECIFIC ENDONUCLEASE VAPC20"/>
    <property type="match status" value="1"/>
</dbReference>
<accession>A0A1V6N2D0</accession>
<dbReference type="InterPro" id="IPR039018">
    <property type="entry name" value="VapC20-like"/>
</dbReference>
<dbReference type="Proteomes" id="UP000191661">
    <property type="component" value="Unassembled WGS sequence"/>
</dbReference>
<evidence type="ECO:0000313" key="3">
    <source>
        <dbReference type="Proteomes" id="UP000191661"/>
    </source>
</evidence>
<sequence>MIFLDANYIISLFIEGHEFHERAKKIDESLIGKEQIISRLVISEVITVLNMKLKASNEVIERAYHQMNNYYEVIEDHYFYDKGFEKILKYNDKNLSLFDCIYMAVIEELGIKKIATFDKHFNNKDGIEVIR</sequence>
<keyword evidence="3" id="KW-1185">Reference proteome</keyword>
<dbReference type="InterPro" id="IPR029060">
    <property type="entry name" value="PIN-like_dom_sf"/>
</dbReference>
<proteinExistence type="predicted"/>
<dbReference type="PANTHER" id="PTHR42188:SF1">
    <property type="entry name" value="23S RRNA-SPECIFIC ENDONUCLEASE VAPC20"/>
    <property type="match status" value="1"/>
</dbReference>
<dbReference type="SUPFAM" id="SSF88723">
    <property type="entry name" value="PIN domain-like"/>
    <property type="match status" value="1"/>
</dbReference>